<feature type="transmembrane region" description="Helical" evidence="1">
    <location>
        <begin position="6"/>
        <end position="26"/>
    </location>
</feature>
<dbReference type="AlphaFoldDB" id="A0A381R2T9"/>
<gene>
    <name evidence="2" type="ORF">METZ01_LOCUS38905</name>
</gene>
<evidence type="ECO:0000256" key="1">
    <source>
        <dbReference type="SAM" id="Phobius"/>
    </source>
</evidence>
<name>A0A381R2T9_9ZZZZ</name>
<evidence type="ECO:0000313" key="2">
    <source>
        <dbReference type="EMBL" id="SUZ86051.1"/>
    </source>
</evidence>
<proteinExistence type="predicted"/>
<sequence length="30" mass="3338">MNPIVLFLLTGVGAFVLHLLMVFVLVPKKK</sequence>
<dbReference type="EMBL" id="UINC01001662">
    <property type="protein sequence ID" value="SUZ86051.1"/>
    <property type="molecule type" value="Genomic_DNA"/>
</dbReference>
<organism evidence="2">
    <name type="scientific">marine metagenome</name>
    <dbReference type="NCBI Taxonomy" id="408172"/>
    <lineage>
        <taxon>unclassified sequences</taxon>
        <taxon>metagenomes</taxon>
        <taxon>ecological metagenomes</taxon>
    </lineage>
</organism>
<keyword evidence="1" id="KW-0812">Transmembrane</keyword>
<reference evidence="2" key="1">
    <citation type="submission" date="2018-05" db="EMBL/GenBank/DDBJ databases">
        <authorList>
            <person name="Lanie J.A."/>
            <person name="Ng W.-L."/>
            <person name="Kazmierczak K.M."/>
            <person name="Andrzejewski T.M."/>
            <person name="Davidsen T.M."/>
            <person name="Wayne K.J."/>
            <person name="Tettelin H."/>
            <person name="Glass J.I."/>
            <person name="Rusch D."/>
            <person name="Podicherti R."/>
            <person name="Tsui H.-C.T."/>
            <person name="Winkler M.E."/>
        </authorList>
    </citation>
    <scope>NUCLEOTIDE SEQUENCE</scope>
</reference>
<keyword evidence="1" id="KW-0472">Membrane</keyword>
<accession>A0A381R2T9</accession>
<keyword evidence="1" id="KW-1133">Transmembrane helix</keyword>
<protein>
    <submittedName>
        <fullName evidence="2">Uncharacterized protein</fullName>
    </submittedName>
</protein>